<protein>
    <recommendedName>
        <fullName evidence="2">FAS1 domain-containing protein</fullName>
    </recommendedName>
</protein>
<keyword evidence="1" id="KW-0472">Membrane</keyword>
<organism evidence="3 4">
    <name type="scientific">Sphaeroforma arctica JP610</name>
    <dbReference type="NCBI Taxonomy" id="667725"/>
    <lineage>
        <taxon>Eukaryota</taxon>
        <taxon>Ichthyosporea</taxon>
        <taxon>Ichthyophonida</taxon>
        <taxon>Sphaeroforma</taxon>
    </lineage>
</organism>
<name>A0A0L0G0M2_9EUKA</name>
<dbReference type="SUPFAM" id="SSF82153">
    <property type="entry name" value="FAS1 domain"/>
    <property type="match status" value="2"/>
</dbReference>
<dbReference type="PANTHER" id="PTHR10900:SF77">
    <property type="entry name" value="FI19380P1"/>
    <property type="match status" value="1"/>
</dbReference>
<dbReference type="InterPro" id="IPR050904">
    <property type="entry name" value="Adhesion/Biosynth-related"/>
</dbReference>
<evidence type="ECO:0000259" key="2">
    <source>
        <dbReference type="PROSITE" id="PS50213"/>
    </source>
</evidence>
<dbReference type="Gene3D" id="2.30.180.10">
    <property type="entry name" value="FAS1 domain"/>
    <property type="match status" value="2"/>
</dbReference>
<dbReference type="AlphaFoldDB" id="A0A0L0G0M2"/>
<evidence type="ECO:0000313" key="4">
    <source>
        <dbReference type="Proteomes" id="UP000054560"/>
    </source>
</evidence>
<proteinExistence type="predicted"/>
<dbReference type="PANTHER" id="PTHR10900">
    <property type="entry name" value="PERIOSTIN-RELATED"/>
    <property type="match status" value="1"/>
</dbReference>
<keyword evidence="1" id="KW-0812">Transmembrane</keyword>
<dbReference type="EMBL" id="KQ241911">
    <property type="protein sequence ID" value="KNC82600.1"/>
    <property type="molecule type" value="Genomic_DNA"/>
</dbReference>
<feature type="domain" description="FAS1" evidence="2">
    <location>
        <begin position="68"/>
        <end position="203"/>
    </location>
</feature>
<dbReference type="InterPro" id="IPR000782">
    <property type="entry name" value="FAS1_domain"/>
</dbReference>
<keyword evidence="1" id="KW-1133">Transmembrane helix</keyword>
<sequence length="373" mass="41429">MLSNTHYVLSAFTFIWVLSILVCARMHIDDFERFDSDLMRHTENDENNAADNIDVHTFNHRFNRDNSCLNLSTVIELIPDLSVYLIGLYLANATAALEDMRDESITIFAPINDAFSALDYTTYSCLLKPKNQLWLADSLLGFMTHEWVDLSVPHNDSLIMLNGDKVHVEVGSDYVVLDDTRLGVIGSARHTCTGVVHVVDTISKNTFCEDVETRIESNDNEIGQEGTDSDKADCQSIYDYAAASSVLSVASTLLEVAREKSLIFPTECTYFLPTDTAFQNAPSEFLYFINLDRNEPLLADFMYGHAVYGSLAMDQFANETVEMLNQSFEEATVIKGVVRLSGATVTGAAQLCGGGYVHQIDTLLLPHALRTNG</sequence>
<keyword evidence="4" id="KW-1185">Reference proteome</keyword>
<dbReference type="PROSITE" id="PS50213">
    <property type="entry name" value="FAS1"/>
    <property type="match status" value="2"/>
</dbReference>
<dbReference type="OrthoDB" id="286301at2759"/>
<reference evidence="3 4" key="1">
    <citation type="submission" date="2011-02" db="EMBL/GenBank/DDBJ databases">
        <title>The Genome Sequence of Sphaeroforma arctica JP610.</title>
        <authorList>
            <consortium name="The Broad Institute Genome Sequencing Platform"/>
            <person name="Russ C."/>
            <person name="Cuomo C."/>
            <person name="Young S.K."/>
            <person name="Zeng Q."/>
            <person name="Gargeya S."/>
            <person name="Alvarado L."/>
            <person name="Berlin A."/>
            <person name="Chapman S.B."/>
            <person name="Chen Z."/>
            <person name="Freedman E."/>
            <person name="Gellesch M."/>
            <person name="Goldberg J."/>
            <person name="Griggs A."/>
            <person name="Gujja S."/>
            <person name="Heilman E."/>
            <person name="Heiman D."/>
            <person name="Howarth C."/>
            <person name="Mehta T."/>
            <person name="Neiman D."/>
            <person name="Pearson M."/>
            <person name="Roberts A."/>
            <person name="Saif S."/>
            <person name="Shea T."/>
            <person name="Shenoy N."/>
            <person name="Sisk P."/>
            <person name="Stolte C."/>
            <person name="Sykes S."/>
            <person name="White J."/>
            <person name="Yandava C."/>
            <person name="Burger G."/>
            <person name="Gray M.W."/>
            <person name="Holland P.W.H."/>
            <person name="King N."/>
            <person name="Lang F.B.F."/>
            <person name="Roger A.J."/>
            <person name="Ruiz-Trillo I."/>
            <person name="Haas B."/>
            <person name="Nusbaum C."/>
            <person name="Birren B."/>
        </authorList>
    </citation>
    <scope>NUCLEOTIDE SEQUENCE [LARGE SCALE GENOMIC DNA]</scope>
    <source>
        <strain evidence="3 4">JP610</strain>
    </source>
</reference>
<dbReference type="Proteomes" id="UP000054560">
    <property type="component" value="Unassembled WGS sequence"/>
</dbReference>
<dbReference type="Pfam" id="PF02469">
    <property type="entry name" value="Fasciclin"/>
    <property type="match status" value="2"/>
</dbReference>
<evidence type="ECO:0000256" key="1">
    <source>
        <dbReference type="SAM" id="Phobius"/>
    </source>
</evidence>
<feature type="domain" description="FAS1" evidence="2">
    <location>
        <begin position="234"/>
        <end position="364"/>
    </location>
</feature>
<gene>
    <name evidence="3" type="ORF">SARC_05119</name>
</gene>
<dbReference type="GeneID" id="25905623"/>
<feature type="transmembrane region" description="Helical" evidence="1">
    <location>
        <begin position="6"/>
        <end position="24"/>
    </location>
</feature>
<dbReference type="InterPro" id="IPR036378">
    <property type="entry name" value="FAS1_dom_sf"/>
</dbReference>
<dbReference type="SMART" id="SM00554">
    <property type="entry name" value="FAS1"/>
    <property type="match status" value="2"/>
</dbReference>
<accession>A0A0L0G0M2</accession>
<dbReference type="RefSeq" id="XP_014156502.1">
    <property type="nucleotide sequence ID" value="XM_014301027.1"/>
</dbReference>
<evidence type="ECO:0000313" key="3">
    <source>
        <dbReference type="EMBL" id="KNC82600.1"/>
    </source>
</evidence>